<proteinExistence type="predicted"/>
<organism evidence="1 2">
    <name type="scientific">Punica granatum</name>
    <name type="common">Pomegranate</name>
    <dbReference type="NCBI Taxonomy" id="22663"/>
    <lineage>
        <taxon>Eukaryota</taxon>
        <taxon>Viridiplantae</taxon>
        <taxon>Streptophyta</taxon>
        <taxon>Embryophyta</taxon>
        <taxon>Tracheophyta</taxon>
        <taxon>Spermatophyta</taxon>
        <taxon>Magnoliopsida</taxon>
        <taxon>eudicotyledons</taxon>
        <taxon>Gunneridae</taxon>
        <taxon>Pentapetalae</taxon>
        <taxon>rosids</taxon>
        <taxon>malvids</taxon>
        <taxon>Myrtales</taxon>
        <taxon>Lythraceae</taxon>
        <taxon>Punica</taxon>
    </lineage>
</organism>
<sequence>MLAPAPIEWTAKFCKSRTRVVGDAETELLLAVVAASRQIYPDFTFPSNPPRLYFFHRVESQPYIQSDRVPSLHFSRAESHLYISVGPSPNLTFSRAESHPGISVGPSPILAFQSGQVPPLHFSRAKSHPYIHVGSVYRPECGLSSGPSSHAFGSRGLGVSTFPWGRATDKRERRSRHLSFYDLKVEGG</sequence>
<dbReference type="Proteomes" id="UP000233551">
    <property type="component" value="Unassembled WGS sequence"/>
</dbReference>
<dbReference type="EMBL" id="PGOL01000621">
    <property type="protein sequence ID" value="PKI67304.1"/>
    <property type="molecule type" value="Genomic_DNA"/>
</dbReference>
<dbReference type="AlphaFoldDB" id="A0A2I0KFL1"/>
<reference evidence="1 2" key="1">
    <citation type="submission" date="2017-11" db="EMBL/GenBank/DDBJ databases">
        <title>De-novo sequencing of pomegranate (Punica granatum L.) genome.</title>
        <authorList>
            <person name="Akparov Z."/>
            <person name="Amiraslanov A."/>
            <person name="Hajiyeva S."/>
            <person name="Abbasov M."/>
            <person name="Kaur K."/>
            <person name="Hamwieh A."/>
            <person name="Solovyev V."/>
            <person name="Salamov A."/>
            <person name="Braich B."/>
            <person name="Kosarev P."/>
            <person name="Mahmoud A."/>
            <person name="Hajiyev E."/>
            <person name="Babayeva S."/>
            <person name="Izzatullayeva V."/>
            <person name="Mammadov A."/>
            <person name="Mammadov A."/>
            <person name="Sharifova S."/>
            <person name="Ojaghi J."/>
            <person name="Eynullazada K."/>
            <person name="Bayramov B."/>
            <person name="Abdulazimova A."/>
            <person name="Shahmuradov I."/>
        </authorList>
    </citation>
    <scope>NUCLEOTIDE SEQUENCE [LARGE SCALE GENOMIC DNA]</scope>
    <source>
        <strain evidence="2">cv. AG2017</strain>
        <tissue evidence="1">Leaf</tissue>
    </source>
</reference>
<accession>A0A2I0KFL1</accession>
<evidence type="ECO:0000313" key="1">
    <source>
        <dbReference type="EMBL" id="PKI67304.1"/>
    </source>
</evidence>
<comment type="caution">
    <text evidence="1">The sequence shown here is derived from an EMBL/GenBank/DDBJ whole genome shotgun (WGS) entry which is preliminary data.</text>
</comment>
<name>A0A2I0KFL1_PUNGR</name>
<evidence type="ECO:0000313" key="2">
    <source>
        <dbReference type="Proteomes" id="UP000233551"/>
    </source>
</evidence>
<protein>
    <submittedName>
        <fullName evidence="1">Uncharacterized protein</fullName>
    </submittedName>
</protein>
<gene>
    <name evidence="1" type="ORF">CRG98_012321</name>
</gene>
<keyword evidence="2" id="KW-1185">Reference proteome</keyword>